<accession>A0A645C3T3</accession>
<organism evidence="2">
    <name type="scientific">bioreactor metagenome</name>
    <dbReference type="NCBI Taxonomy" id="1076179"/>
    <lineage>
        <taxon>unclassified sequences</taxon>
        <taxon>metagenomes</taxon>
        <taxon>ecological metagenomes</taxon>
    </lineage>
</organism>
<evidence type="ECO:0000313" key="2">
    <source>
        <dbReference type="EMBL" id="MPM72289.1"/>
    </source>
</evidence>
<proteinExistence type="predicted"/>
<reference evidence="2" key="1">
    <citation type="submission" date="2019-08" db="EMBL/GenBank/DDBJ databases">
        <authorList>
            <person name="Kucharzyk K."/>
            <person name="Murdoch R.W."/>
            <person name="Higgins S."/>
            <person name="Loffler F."/>
        </authorList>
    </citation>
    <scope>NUCLEOTIDE SEQUENCE</scope>
</reference>
<feature type="compositionally biased region" description="Basic residues" evidence="1">
    <location>
        <begin position="63"/>
        <end position="77"/>
    </location>
</feature>
<evidence type="ECO:0000256" key="1">
    <source>
        <dbReference type="SAM" id="MobiDB-lite"/>
    </source>
</evidence>
<feature type="region of interest" description="Disordered" evidence="1">
    <location>
        <begin position="63"/>
        <end position="84"/>
    </location>
</feature>
<comment type="caution">
    <text evidence="2">The sequence shown here is derived from an EMBL/GenBank/DDBJ whole genome shotgun (WGS) entry which is preliminary data.</text>
</comment>
<dbReference type="EMBL" id="VSSQ01024659">
    <property type="protein sequence ID" value="MPM72289.1"/>
    <property type="molecule type" value="Genomic_DNA"/>
</dbReference>
<dbReference type="AlphaFoldDB" id="A0A645C3T3"/>
<name>A0A645C3T3_9ZZZZ</name>
<gene>
    <name evidence="2" type="ORF">SDC9_119262</name>
</gene>
<protein>
    <submittedName>
        <fullName evidence="2">Uncharacterized protein</fullName>
    </submittedName>
</protein>
<sequence length="150" mass="16257">MHLRRAQAEHVLHQTVGFADHLHVAVFDAVVHHFYIMARAVGADPFAAGAAVLDLGADGLKNRLHRGPRRGRSAGHHRGTEQRAFFPAGNPGADVAQAHFLQFLRPANGIGEMAVAAVDDDVALVELGRDQVDEIVDRLAGLDHQHHLAR</sequence>